<dbReference type="InterPro" id="IPR007236">
    <property type="entry name" value="SlyX"/>
</dbReference>
<comment type="caution">
    <text evidence="1">The sequence shown here is derived from an EMBL/GenBank/DDBJ whole genome shotgun (WGS) entry which is preliminary data.</text>
</comment>
<reference evidence="1 2" key="1">
    <citation type="submission" date="2013-04" db="EMBL/GenBank/DDBJ databases">
        <title>The Genome Sequence of Treponema maltophilum ATCC 51939.</title>
        <authorList>
            <consortium name="The Broad Institute Genomics Platform"/>
            <person name="Earl A."/>
            <person name="Ward D."/>
            <person name="Feldgarden M."/>
            <person name="Gevers D."/>
            <person name="Leonetti C."/>
            <person name="Blanton J.M."/>
            <person name="Dewhirst F.E."/>
            <person name="Izard J."/>
            <person name="Walker B."/>
            <person name="Young S."/>
            <person name="Zeng Q."/>
            <person name="Gargeya S."/>
            <person name="Fitzgerald M."/>
            <person name="Haas B."/>
            <person name="Abouelleil A."/>
            <person name="Allen A.W."/>
            <person name="Alvarado L."/>
            <person name="Arachchi H.M."/>
            <person name="Berlin A.M."/>
            <person name="Chapman S.B."/>
            <person name="Gainer-Dewar J."/>
            <person name="Goldberg J."/>
            <person name="Griggs A."/>
            <person name="Gujja S."/>
            <person name="Hansen M."/>
            <person name="Howarth C."/>
            <person name="Imamovic A."/>
            <person name="Ireland A."/>
            <person name="Larimer J."/>
            <person name="McCowan C."/>
            <person name="Murphy C."/>
            <person name="Pearson M."/>
            <person name="Poon T.W."/>
            <person name="Priest M."/>
            <person name="Roberts A."/>
            <person name="Saif S."/>
            <person name="Shea T."/>
            <person name="Sisk P."/>
            <person name="Sykes S."/>
            <person name="Wortman J."/>
            <person name="Nusbaum C."/>
            <person name="Birren B."/>
        </authorList>
    </citation>
    <scope>NUCLEOTIDE SEQUENCE [LARGE SCALE GENOMIC DNA]</scope>
    <source>
        <strain evidence="1 2">ATCC 51939</strain>
    </source>
</reference>
<dbReference type="HOGENOM" id="CLU_180796_1_2_12"/>
<accession>S3L4K5</accession>
<dbReference type="PATRIC" id="fig|1125699.3.peg.2124"/>
<organism evidence="1 2">
    <name type="scientific">Treponema maltophilum ATCC 51939</name>
    <dbReference type="NCBI Taxonomy" id="1125699"/>
    <lineage>
        <taxon>Bacteria</taxon>
        <taxon>Pseudomonadati</taxon>
        <taxon>Spirochaetota</taxon>
        <taxon>Spirochaetia</taxon>
        <taxon>Spirochaetales</taxon>
        <taxon>Treponemataceae</taxon>
        <taxon>Treponema</taxon>
    </lineage>
</organism>
<name>S3L4K5_TREMA</name>
<dbReference type="Pfam" id="PF04102">
    <property type="entry name" value="SlyX"/>
    <property type="match status" value="1"/>
</dbReference>
<evidence type="ECO:0000313" key="2">
    <source>
        <dbReference type="Proteomes" id="UP000014541"/>
    </source>
</evidence>
<sequence length="75" mass="8764">MEQGITEKDTAERFERLEIKLAYMEDFMRKIQDVTLEQGKAIEGLKAENKALRQKLAEMVEDRRDAPADARPPHY</sequence>
<dbReference type="AlphaFoldDB" id="S3L4K5"/>
<dbReference type="Proteomes" id="UP000014541">
    <property type="component" value="Unassembled WGS sequence"/>
</dbReference>
<dbReference type="STRING" id="1125699.HMPREF9194_02101"/>
<dbReference type="RefSeq" id="WP_016526358.1">
    <property type="nucleotide sequence ID" value="NZ_KE332518.1"/>
</dbReference>
<dbReference type="EMBL" id="ATFF01000006">
    <property type="protein sequence ID" value="EPF31749.1"/>
    <property type="molecule type" value="Genomic_DNA"/>
</dbReference>
<gene>
    <name evidence="1" type="ORF">HMPREF9194_02101</name>
</gene>
<protein>
    <recommendedName>
        <fullName evidence="3">SlyX family protein</fullName>
    </recommendedName>
</protein>
<evidence type="ECO:0000313" key="1">
    <source>
        <dbReference type="EMBL" id="EPF31749.1"/>
    </source>
</evidence>
<keyword evidence="2" id="KW-1185">Reference proteome</keyword>
<evidence type="ECO:0008006" key="3">
    <source>
        <dbReference type="Google" id="ProtNLM"/>
    </source>
</evidence>
<dbReference type="OrthoDB" id="361698at2"/>
<dbReference type="eggNOG" id="ENOG5031CUX">
    <property type="taxonomic scope" value="Bacteria"/>
</dbReference>
<proteinExistence type="predicted"/>